<sequence length="143" mass="15784">MQRKKIVVFKVPTPSIAMQEHTILDNDYFSDMPTIKINTKVSKKFSGEKTFETSATVSGENVTEGADHTFSFESNKEKVTVYGTVTPSIPDGVGSEGAPFHRGPAKSNISYEEANYTWTINPSASLQIYPGDSVIFNTNTNFF</sequence>
<organism evidence="1 2">
    <name type="scientific">Brochothrix campestris FSL F6-1037</name>
    <dbReference type="NCBI Taxonomy" id="1265861"/>
    <lineage>
        <taxon>Bacteria</taxon>
        <taxon>Bacillati</taxon>
        <taxon>Bacillota</taxon>
        <taxon>Bacilli</taxon>
        <taxon>Bacillales</taxon>
        <taxon>Listeriaceae</taxon>
        <taxon>Brochothrix</taxon>
    </lineage>
</organism>
<dbReference type="EMBL" id="AODH01000045">
    <property type="protein sequence ID" value="EUJ36722.1"/>
    <property type="molecule type" value="Genomic_DNA"/>
</dbReference>
<name>W7CID0_9LIST</name>
<dbReference type="AlphaFoldDB" id="W7CID0"/>
<dbReference type="RefSeq" id="WP_035315306.1">
    <property type="nucleotide sequence ID" value="NZ_AODH01000045.1"/>
</dbReference>
<comment type="caution">
    <text evidence="1">The sequence shown here is derived from an EMBL/GenBank/DDBJ whole genome shotgun (WGS) entry which is preliminary data.</text>
</comment>
<protein>
    <submittedName>
        <fullName evidence="1">Uncharacterized protein</fullName>
    </submittedName>
</protein>
<reference evidence="1 2" key="1">
    <citation type="submission" date="2012-12" db="EMBL/GenBank/DDBJ databases">
        <title>Novel taxa of Listeriaceae from agricultural environments in the United States.</title>
        <authorList>
            <person name="den Bakker H.C."/>
            <person name="Allred A."/>
            <person name="Warchocki S."/>
            <person name="Wright E.M."/>
            <person name="Burrell A."/>
            <person name="Nightingale K.K."/>
            <person name="Kephart D."/>
            <person name="Wiedmann M."/>
        </authorList>
    </citation>
    <scope>NUCLEOTIDE SEQUENCE [LARGE SCALE GENOMIC DNA]</scope>
    <source>
        <strain evidence="1 2">FSL F6-1037</strain>
    </source>
</reference>
<accession>W7CID0</accession>
<gene>
    <name evidence="1" type="ORF">BCAMP_10625</name>
</gene>
<dbReference type="Proteomes" id="UP000019243">
    <property type="component" value="Unassembled WGS sequence"/>
</dbReference>
<evidence type="ECO:0000313" key="2">
    <source>
        <dbReference type="Proteomes" id="UP000019243"/>
    </source>
</evidence>
<proteinExistence type="predicted"/>
<evidence type="ECO:0000313" key="1">
    <source>
        <dbReference type="EMBL" id="EUJ36722.1"/>
    </source>
</evidence>
<keyword evidence="2" id="KW-1185">Reference proteome</keyword>